<accession>A0A1H0F3R9</accession>
<name>A0A1H0F3R9_9PSEU</name>
<dbReference type="EMBL" id="FNJB01000001">
    <property type="protein sequence ID" value="SDN89196.1"/>
    <property type="molecule type" value="Genomic_DNA"/>
</dbReference>
<proteinExistence type="predicted"/>
<dbReference type="Pfam" id="PF14119">
    <property type="entry name" value="DUF4288"/>
    <property type="match status" value="1"/>
</dbReference>
<keyword evidence="2" id="KW-1185">Reference proteome</keyword>
<sequence length="110" mass="12488">MVTEKPFVAVVLYESTCDSPDYQTLYREDVVLVYARTEDEAREAVRVRAAGEAGSHRNELGEVITLSVKEVLDVAPALDEDLTRGGDLYSRHFTNFDAYRRFEPLLSEKD</sequence>
<reference evidence="2" key="1">
    <citation type="submission" date="2016-10" db="EMBL/GenBank/DDBJ databases">
        <authorList>
            <person name="Varghese N."/>
            <person name="Submissions S."/>
        </authorList>
    </citation>
    <scope>NUCLEOTIDE SEQUENCE [LARGE SCALE GENOMIC DNA]</scope>
    <source>
        <strain evidence="2">IBRC-M 10655</strain>
    </source>
</reference>
<dbReference type="RefSeq" id="WP_091368496.1">
    <property type="nucleotide sequence ID" value="NZ_FNDV01000003.1"/>
</dbReference>
<evidence type="ECO:0000313" key="2">
    <source>
        <dbReference type="Proteomes" id="UP000199651"/>
    </source>
</evidence>
<evidence type="ECO:0000313" key="1">
    <source>
        <dbReference type="EMBL" id="SDN89196.1"/>
    </source>
</evidence>
<dbReference type="AlphaFoldDB" id="A0A1H0F3R9"/>
<evidence type="ECO:0008006" key="3">
    <source>
        <dbReference type="Google" id="ProtNLM"/>
    </source>
</evidence>
<dbReference type="Proteomes" id="UP000199651">
    <property type="component" value="Unassembled WGS sequence"/>
</dbReference>
<dbReference type="STRING" id="504798.SAMN05421871_103655"/>
<dbReference type="InterPro" id="IPR025630">
    <property type="entry name" value="DUF4288"/>
</dbReference>
<dbReference type="OrthoDB" id="165447at2"/>
<gene>
    <name evidence="1" type="ORF">SAMN05192558_101215</name>
</gene>
<protein>
    <recommendedName>
        <fullName evidence="3">DUF4288 domain-containing protein</fullName>
    </recommendedName>
</protein>
<organism evidence="1 2">
    <name type="scientific">Actinokineospora alba</name>
    <dbReference type="NCBI Taxonomy" id="504798"/>
    <lineage>
        <taxon>Bacteria</taxon>
        <taxon>Bacillati</taxon>
        <taxon>Actinomycetota</taxon>
        <taxon>Actinomycetes</taxon>
        <taxon>Pseudonocardiales</taxon>
        <taxon>Pseudonocardiaceae</taxon>
        <taxon>Actinokineospora</taxon>
    </lineage>
</organism>